<accession>Q46X45</accession>
<dbReference type="AlphaFoldDB" id="Q46X45"/>
<feature type="transmembrane region" description="Helical" evidence="2">
    <location>
        <begin position="495"/>
        <end position="516"/>
    </location>
</feature>
<feature type="domain" description="DUF637" evidence="3">
    <location>
        <begin position="528"/>
        <end position="702"/>
    </location>
</feature>
<reference evidence="4" key="1">
    <citation type="submission" date="2005-08" db="EMBL/GenBank/DDBJ databases">
        <title>Complete sequence of Chromosome1 of Ralstonia eutropha JMP134.</title>
        <authorList>
            <person name="Copeland A."/>
            <person name="Lucas S."/>
            <person name="Lapidus A."/>
            <person name="Barry K."/>
            <person name="Detter J.C."/>
            <person name="Glavina T."/>
            <person name="Hammon N."/>
            <person name="Israni S."/>
            <person name="Pitluck S."/>
            <person name="Goltsman E."/>
            <person name="Martinez M."/>
            <person name="Schmutz J."/>
            <person name="Larimer F."/>
            <person name="Land M."/>
            <person name="Lykidis A."/>
            <person name="Richardson P."/>
        </authorList>
    </citation>
    <scope>NUCLEOTIDE SEQUENCE</scope>
    <source>
        <strain evidence="4">JMP134</strain>
    </source>
</reference>
<evidence type="ECO:0000259" key="3">
    <source>
        <dbReference type="Pfam" id="PF04830"/>
    </source>
</evidence>
<dbReference type="KEGG" id="reu:Reut_A2928"/>
<evidence type="ECO:0000256" key="1">
    <source>
        <dbReference type="SAM" id="MobiDB-lite"/>
    </source>
</evidence>
<dbReference type="HOGENOM" id="CLU_293504_0_0_4"/>
<dbReference type="InterPro" id="IPR006915">
    <property type="entry name" value="DUF637_hemagglutn_put"/>
</dbReference>
<name>Q46X45_CUPPJ</name>
<feature type="transmembrane region" description="Helical" evidence="2">
    <location>
        <begin position="523"/>
        <end position="545"/>
    </location>
</feature>
<dbReference type="Pfam" id="PF04830">
    <property type="entry name" value="DUF637"/>
    <property type="match status" value="1"/>
</dbReference>
<dbReference type="eggNOG" id="COG3210">
    <property type="taxonomic scope" value="Bacteria"/>
</dbReference>
<dbReference type="EMBL" id="CP000090">
    <property type="protein sequence ID" value="AAZ62288.1"/>
    <property type="molecule type" value="Genomic_DNA"/>
</dbReference>
<proteinExistence type="predicted"/>
<evidence type="ECO:0000256" key="2">
    <source>
        <dbReference type="SAM" id="Phobius"/>
    </source>
</evidence>
<dbReference type="eggNOG" id="COG3266">
    <property type="taxonomic scope" value="Bacteria"/>
</dbReference>
<gene>
    <name evidence="4" type="ordered locus">Reut_A2928</name>
</gene>
<keyword evidence="2" id="KW-0812">Transmembrane</keyword>
<keyword evidence="2" id="KW-1133">Transmembrane helix</keyword>
<organism evidence="4">
    <name type="scientific">Cupriavidus pinatubonensis (strain JMP 134 / LMG 1197)</name>
    <name type="common">Cupriavidus necator (strain JMP 134)</name>
    <dbReference type="NCBI Taxonomy" id="264198"/>
    <lineage>
        <taxon>Bacteria</taxon>
        <taxon>Pseudomonadati</taxon>
        <taxon>Pseudomonadota</taxon>
        <taxon>Betaproteobacteria</taxon>
        <taxon>Burkholderiales</taxon>
        <taxon>Burkholderiaceae</taxon>
        <taxon>Cupriavidus</taxon>
    </lineage>
</organism>
<sequence>MSLSGTTLANNGGMISGGRNVTVNMTGGVDNTSLLQNANWAGLWVEKTGAFRSDKTHSTGGTAVLGSQESLIQAGNALTVASSGQIVNTGNLMGNQVDVTGATLINGYTNPNQPTPPSTTPKQVISLGPPPMPAGSLPPGTPTTDPTQPWQFSPVIVTTPGAPTTSGASTIDWHFTANLGGNPLSGPAPNGDRARYVNPSAATSVLAGITPDALLNQLPPELRPGNVSFYYDPYTEGQKLQQAALQQTGQGSFVNGLTYDSQNQLSVTDQEKLALYKNAADYAKEHNLTLGTALTPEQVAKLDKPMLWYVEQAVPDPSCNTASSVVCPGVNALVPQVYLPEGYAQALTKPTGGTITGENISLDIAGNLRNSGVVSAGDTLSVKAGSLDLSPNVVDIGKSAYGVSGGWMEYTGTQVQPGGFMSAMHMNIEADSINAVNDALRILRADGSVDEAATNALIAQLKSNLGVDYTEGSVSDDINTHFIKQDKGLGPIGQVIAIAAAVAISIVTAGAGLAVVGAVAGSAFAATAVGTAISMAVSGLIAGTLSSMVGQVIMTGSVDLGAALKSGLVSAATAGLTQGALGAMGLANAGVSSIGTNISVGDWAAVQSNLTNAVAASVVRSAISAGINTVAYGGSFGQAFANGIVRDVAAVGANAIGATIPGIGADRATPGTVMANALSHALLGCAAQSLTGGDCAGGAIGGAASALAAPLIRDAIYADSPVLNYSDDRVRQAITVGLATLVGGTTGIVLGQDATAAALAAQNEALNNTTSKWQNVKDPRFQANVKALGDCVDPVSCRSNAAFLEQQIGALSDDKIAAKCGSSADCVAARQQERGLYQQAYGQAIAHQDANVAARDYLGRLSQSQGNSYTTTQLDGALQRYQQGTADSSNPVDAFVAKAIVGNVALFGAIKGVTGVDSDGGGSSSGVPGRVQSRINVTNAGMAHIGDRHLDPTVNASQFTISESDLTKLLQSRTTVSTPVTRTIPSGNDINYVREVNAGQVVGADKFNNYQPTSTMTVITDKYGNLVTAFPGKLK</sequence>
<feature type="region of interest" description="Disordered" evidence="1">
    <location>
        <begin position="106"/>
        <end position="151"/>
    </location>
</feature>
<evidence type="ECO:0000313" key="4">
    <source>
        <dbReference type="EMBL" id="AAZ62288.1"/>
    </source>
</evidence>
<dbReference type="STRING" id="264198.Reut_A2928"/>
<dbReference type="InterPro" id="IPR010069">
    <property type="entry name" value="CdiA_FHA1_rpt"/>
</dbReference>
<feature type="compositionally biased region" description="Low complexity" evidence="1">
    <location>
        <begin position="134"/>
        <end position="149"/>
    </location>
</feature>
<keyword evidence="2" id="KW-0472">Membrane</keyword>
<protein>
    <submittedName>
        <fullName evidence="4">Adhesin HecA 20-residue repeat x2</fullName>
    </submittedName>
</protein>
<dbReference type="NCBIfam" id="TIGR01731">
    <property type="entry name" value="fil_hemag_20aa"/>
    <property type="match status" value="2"/>
</dbReference>